<evidence type="ECO:0000313" key="2">
    <source>
        <dbReference type="Proteomes" id="UP000449209"/>
    </source>
</evidence>
<evidence type="ECO:0000313" key="1">
    <source>
        <dbReference type="EMBL" id="MYV17253.1"/>
    </source>
</evidence>
<dbReference type="EMBL" id="WEZQ01000011">
    <property type="protein sequence ID" value="MYV17253.1"/>
    <property type="molecule type" value="Genomic_DNA"/>
</dbReference>
<organism evidence="1 2">
    <name type="scientific">Furfurilactobacillus milii</name>
    <dbReference type="NCBI Taxonomy" id="2888272"/>
    <lineage>
        <taxon>Bacteria</taxon>
        <taxon>Bacillati</taxon>
        <taxon>Bacillota</taxon>
        <taxon>Bacilli</taxon>
        <taxon>Lactobacillales</taxon>
        <taxon>Lactobacillaceae</taxon>
        <taxon>Furfurilactobacillus</taxon>
    </lineage>
</organism>
<sequence length="377" mass="43701">MKISKARKDLNKKINDAWQTIVMDDAQFGLRGNKNLGFYFGSKDFELIRQYNSQEQQDLTRINPWGIPNDISGSILTAKVLVIMKNMGTAADEYSFDKKSERPFYTQSNQIAHTTIQGNAFELAMHSNNKHDFMQQGRPRTMAKVIEELCILQDPKKAVEYLKGLERDLSNILLSQRGKSASDSQKYINIQNFYLFVVYPLLQLKFSFNSYIAFKPLTLLVDPYYSGIGNYRAKNVLRFQRNSVTWDNYWQKYLDDDLIQFMDGDVSFLKREHVTRLSDVMLLQAFPYRSFRGSRLNTKILKPIYERQNLFLKAMLEHIREYNLNNENDVITVDFARPGGRSKSVAMTIADNNWTYTHDPAIQAILSNAVVKPLTSK</sequence>
<protein>
    <submittedName>
        <fullName evidence="1">Uncharacterized protein</fullName>
    </submittedName>
</protein>
<comment type="caution">
    <text evidence="1">The sequence shown here is derived from an EMBL/GenBank/DDBJ whole genome shotgun (WGS) entry which is preliminary data.</text>
</comment>
<dbReference type="Proteomes" id="UP000449209">
    <property type="component" value="Unassembled WGS sequence"/>
</dbReference>
<accession>A0A6N9I4M9</accession>
<reference evidence="1 2" key="1">
    <citation type="journal article" date="2019" name="Appl. Environ. Microbiol.">
        <title>Genetic determinants of hydroxycinnamic acid metabolism in heterofermentative lactobacilli.</title>
        <authorList>
            <person name="Gaur G."/>
            <person name="Oh J.H."/>
            <person name="Filannino P."/>
            <person name="Gobbetti M."/>
            <person name="van Pijkeren J.P."/>
            <person name="Ganzle M.G."/>
        </authorList>
    </citation>
    <scope>NUCLEOTIDE SEQUENCE [LARGE SCALE GENOMIC DNA]</scope>
    <source>
        <strain evidence="1 2">C5</strain>
    </source>
</reference>
<dbReference type="RefSeq" id="WP_161003666.1">
    <property type="nucleotide sequence ID" value="NZ_WEZQ01000011.1"/>
</dbReference>
<gene>
    <name evidence="1" type="ORF">GB993_07020</name>
</gene>
<name>A0A6N9I4M9_9LACO</name>
<proteinExistence type="predicted"/>
<dbReference type="AlphaFoldDB" id="A0A6N9I4M9"/>